<accession>A0AC61S111</accession>
<gene>
    <name evidence="1" type="primary">holA</name>
    <name evidence="1" type="ORF">E5329_01745</name>
</gene>
<keyword evidence="2" id="KW-1185">Reference proteome</keyword>
<name>A0AC61S111_9FIRM</name>
<evidence type="ECO:0000313" key="2">
    <source>
        <dbReference type="Proteomes" id="UP000304953"/>
    </source>
</evidence>
<organism evidence="1 2">
    <name type="scientific">Petralouisia muris</name>
    <dbReference type="NCBI Taxonomy" id="3032872"/>
    <lineage>
        <taxon>Bacteria</taxon>
        <taxon>Bacillati</taxon>
        <taxon>Bacillota</taxon>
        <taxon>Clostridia</taxon>
        <taxon>Lachnospirales</taxon>
        <taxon>Lachnospiraceae</taxon>
        <taxon>Petralouisia</taxon>
    </lineage>
</organism>
<reference evidence="1" key="1">
    <citation type="submission" date="2019-04" db="EMBL/GenBank/DDBJ databases">
        <title>Microbes associate with the intestines of laboratory mice.</title>
        <authorList>
            <person name="Navarre W."/>
            <person name="Wong E."/>
            <person name="Huang K."/>
            <person name="Tropini C."/>
            <person name="Ng K."/>
            <person name="Yu B."/>
        </authorList>
    </citation>
    <scope>NUCLEOTIDE SEQUENCE</scope>
    <source>
        <strain evidence="1">NM01_1-7b</strain>
    </source>
</reference>
<dbReference type="Proteomes" id="UP000304953">
    <property type="component" value="Unassembled WGS sequence"/>
</dbReference>
<dbReference type="EC" id="2.7.7.7" evidence="1"/>
<protein>
    <submittedName>
        <fullName evidence="1">DNA polymerase III subunit delta</fullName>
        <ecNumber evidence="1">2.7.7.7</ecNumber>
    </submittedName>
</protein>
<keyword evidence="1" id="KW-0808">Transferase</keyword>
<dbReference type="EMBL" id="SRYA01000002">
    <property type="protein sequence ID" value="TGY98152.1"/>
    <property type="molecule type" value="Genomic_DNA"/>
</dbReference>
<keyword evidence="1" id="KW-0548">Nucleotidyltransferase</keyword>
<evidence type="ECO:0000313" key="1">
    <source>
        <dbReference type="EMBL" id="TGY98152.1"/>
    </source>
</evidence>
<sequence>MKSIDEDIKKGSFQPAYLLYGDESYLKRQYKQKLQQALSPSGDTMNVAYYEGKGCNLGEIIDLAETLPFLADYRLILIENSGCFKGACEELAEYMKHVAETTVFVFVEEEVDKRSKLYKAVKGAGRAVEFARQKEGLLIQWILTRLKRENKKITQPVMHLFLEKTGNDMENIDRELEKLFCYTLEKEVISAEDVEAVCTGQATGRIFEMVNCIAEGKRRQALELYYDLLALKEPPMRILFLIARQFQILLQVKELGAQGYDHKFISSKAGIPEFTVRRNLSQAGRFTPEQLKQAVLRCVQAEEDVKRGNLNDRMAVELLIVESTKGI</sequence>
<comment type="caution">
    <text evidence="1">The sequence shown here is derived from an EMBL/GenBank/DDBJ whole genome shotgun (WGS) entry which is preliminary data.</text>
</comment>
<proteinExistence type="predicted"/>